<organism evidence="6 7">
    <name type="scientific">Acidovorax facilis</name>
    <dbReference type="NCBI Taxonomy" id="12917"/>
    <lineage>
        <taxon>Bacteria</taxon>
        <taxon>Pseudomonadati</taxon>
        <taxon>Pseudomonadota</taxon>
        <taxon>Betaproteobacteria</taxon>
        <taxon>Burkholderiales</taxon>
        <taxon>Comamonadaceae</taxon>
        <taxon>Acidovorax</taxon>
    </lineage>
</organism>
<dbReference type="PRINTS" id="PR00455">
    <property type="entry name" value="HTHTETR"/>
</dbReference>
<comment type="caution">
    <text evidence="6">The sequence shown here is derived from an EMBL/GenBank/DDBJ whole genome shotgun (WGS) entry which is preliminary data.</text>
</comment>
<dbReference type="PANTHER" id="PTHR47506:SF7">
    <property type="entry name" value="TRANSCRIPTIONAL REGULATORY PROTEIN"/>
    <property type="match status" value="1"/>
</dbReference>
<dbReference type="SUPFAM" id="SSF46689">
    <property type="entry name" value="Homeodomain-like"/>
    <property type="match status" value="1"/>
</dbReference>
<gene>
    <name evidence="6" type="ORF">ACFOW3_21285</name>
</gene>
<evidence type="ECO:0000256" key="4">
    <source>
        <dbReference type="PROSITE-ProRule" id="PRU00335"/>
    </source>
</evidence>
<sequence length="202" mass="21124">MKVSKAQAAENRQGILDAASRLYRERGLTGVGVADITRDAGLTHGGLYRHFASKDALVQEACARAFDWSIAPLDGATPNTTIGERIKSYLSPQHRDSPGTGCPAAALAVDAARAGSELSEVFAQGIERNIGRFAQLLTDSSAPIPPEDRARAMQVLATMVGGLVLARATAAARPALSDEILTTLQAQLIGLLGEAPHQGLEG</sequence>
<evidence type="ECO:0000256" key="1">
    <source>
        <dbReference type="ARBA" id="ARBA00023015"/>
    </source>
</evidence>
<accession>A0ABV8DFU1</accession>
<proteinExistence type="predicted"/>
<dbReference type="PANTHER" id="PTHR47506">
    <property type="entry name" value="TRANSCRIPTIONAL REGULATORY PROTEIN"/>
    <property type="match status" value="1"/>
</dbReference>
<dbReference type="SUPFAM" id="SSF48498">
    <property type="entry name" value="Tetracyclin repressor-like, C-terminal domain"/>
    <property type="match status" value="1"/>
</dbReference>
<dbReference type="PROSITE" id="PS50977">
    <property type="entry name" value="HTH_TETR_2"/>
    <property type="match status" value="1"/>
</dbReference>
<reference evidence="7" key="1">
    <citation type="journal article" date="2019" name="Int. J. Syst. Evol. Microbiol.">
        <title>The Global Catalogue of Microorganisms (GCM) 10K type strain sequencing project: providing services to taxonomists for standard genome sequencing and annotation.</title>
        <authorList>
            <consortium name="The Broad Institute Genomics Platform"/>
            <consortium name="The Broad Institute Genome Sequencing Center for Infectious Disease"/>
            <person name="Wu L."/>
            <person name="Ma J."/>
        </authorList>
    </citation>
    <scope>NUCLEOTIDE SEQUENCE [LARGE SCALE GENOMIC DNA]</scope>
    <source>
        <strain evidence="7">CCUG 2113</strain>
    </source>
</reference>
<keyword evidence="1" id="KW-0805">Transcription regulation</keyword>
<keyword evidence="7" id="KW-1185">Reference proteome</keyword>
<dbReference type="Pfam" id="PF00440">
    <property type="entry name" value="TetR_N"/>
    <property type="match status" value="1"/>
</dbReference>
<dbReference type="InterPro" id="IPR001647">
    <property type="entry name" value="HTH_TetR"/>
</dbReference>
<evidence type="ECO:0000259" key="5">
    <source>
        <dbReference type="PROSITE" id="PS50977"/>
    </source>
</evidence>
<dbReference type="Gene3D" id="1.10.357.10">
    <property type="entry name" value="Tetracycline Repressor, domain 2"/>
    <property type="match status" value="1"/>
</dbReference>
<feature type="domain" description="HTH tetR-type" evidence="5">
    <location>
        <begin position="9"/>
        <end position="69"/>
    </location>
</feature>
<dbReference type="RefSeq" id="WP_010466633.1">
    <property type="nucleotide sequence ID" value="NZ_JAMXAX010000124.1"/>
</dbReference>
<evidence type="ECO:0000313" key="6">
    <source>
        <dbReference type="EMBL" id="MFC3937161.1"/>
    </source>
</evidence>
<keyword evidence="2 4" id="KW-0238">DNA-binding</keyword>
<keyword evidence="3" id="KW-0804">Transcription</keyword>
<evidence type="ECO:0000313" key="7">
    <source>
        <dbReference type="Proteomes" id="UP001595693"/>
    </source>
</evidence>
<protein>
    <submittedName>
        <fullName evidence="6">TetR/AcrR family transcriptional regulator</fullName>
    </submittedName>
</protein>
<dbReference type="InterPro" id="IPR009057">
    <property type="entry name" value="Homeodomain-like_sf"/>
</dbReference>
<dbReference type="Proteomes" id="UP001595693">
    <property type="component" value="Unassembled WGS sequence"/>
</dbReference>
<feature type="DNA-binding region" description="H-T-H motif" evidence="4">
    <location>
        <begin position="32"/>
        <end position="51"/>
    </location>
</feature>
<name>A0ABV8DFU1_9BURK</name>
<dbReference type="Gene3D" id="1.10.10.60">
    <property type="entry name" value="Homeodomain-like"/>
    <property type="match status" value="1"/>
</dbReference>
<dbReference type="InterPro" id="IPR036271">
    <property type="entry name" value="Tet_transcr_reg_TetR-rel_C_sf"/>
</dbReference>
<dbReference type="EMBL" id="JBHSAJ010000063">
    <property type="protein sequence ID" value="MFC3937161.1"/>
    <property type="molecule type" value="Genomic_DNA"/>
</dbReference>
<evidence type="ECO:0000256" key="3">
    <source>
        <dbReference type="ARBA" id="ARBA00023163"/>
    </source>
</evidence>
<evidence type="ECO:0000256" key="2">
    <source>
        <dbReference type="ARBA" id="ARBA00023125"/>
    </source>
</evidence>